<evidence type="ECO:0000256" key="6">
    <source>
        <dbReference type="SAM" id="Phobius"/>
    </source>
</evidence>
<feature type="transmembrane region" description="Helical" evidence="6">
    <location>
        <begin position="116"/>
        <end position="134"/>
    </location>
</feature>
<dbReference type="PANTHER" id="PTHR32322:SF2">
    <property type="entry name" value="EAMA DOMAIN-CONTAINING PROTEIN"/>
    <property type="match status" value="1"/>
</dbReference>
<feature type="transmembrane region" description="Helical" evidence="6">
    <location>
        <begin position="140"/>
        <end position="160"/>
    </location>
</feature>
<keyword evidence="4 6" id="KW-1133">Transmembrane helix</keyword>
<feature type="transmembrane region" description="Helical" evidence="6">
    <location>
        <begin position="232"/>
        <end position="252"/>
    </location>
</feature>
<comment type="similarity">
    <text evidence="2">Belongs to the EamA transporter family.</text>
</comment>
<dbReference type="STRING" id="1814289.SAMN05216410_0964"/>
<name>A0A1G6HED1_9MICO</name>
<proteinExistence type="inferred from homology"/>
<dbReference type="SUPFAM" id="SSF103481">
    <property type="entry name" value="Multidrug resistance efflux transporter EmrE"/>
    <property type="match status" value="2"/>
</dbReference>
<evidence type="ECO:0000256" key="5">
    <source>
        <dbReference type="ARBA" id="ARBA00023136"/>
    </source>
</evidence>
<accession>A0A1G6HED1</accession>
<dbReference type="AlphaFoldDB" id="A0A1G6HED1"/>
<feature type="domain" description="EamA" evidence="7">
    <location>
        <begin position="142"/>
        <end position="275"/>
    </location>
</feature>
<feature type="transmembrane region" description="Helical" evidence="6">
    <location>
        <begin position="90"/>
        <end position="109"/>
    </location>
</feature>
<organism evidence="8 9">
    <name type="scientific">Sanguibacter gelidistatuariae</name>
    <dbReference type="NCBI Taxonomy" id="1814289"/>
    <lineage>
        <taxon>Bacteria</taxon>
        <taxon>Bacillati</taxon>
        <taxon>Actinomycetota</taxon>
        <taxon>Actinomycetes</taxon>
        <taxon>Micrococcales</taxon>
        <taxon>Sanguibacteraceae</taxon>
        <taxon>Sanguibacter</taxon>
    </lineage>
</organism>
<dbReference type="PANTHER" id="PTHR32322">
    <property type="entry name" value="INNER MEMBRANE TRANSPORTER"/>
    <property type="match status" value="1"/>
</dbReference>
<dbReference type="InterPro" id="IPR050638">
    <property type="entry name" value="AA-Vitamin_Transporters"/>
</dbReference>
<feature type="transmembrane region" description="Helical" evidence="6">
    <location>
        <begin position="34"/>
        <end position="52"/>
    </location>
</feature>
<evidence type="ECO:0000256" key="4">
    <source>
        <dbReference type="ARBA" id="ARBA00022989"/>
    </source>
</evidence>
<feature type="transmembrane region" description="Helical" evidence="6">
    <location>
        <begin position="7"/>
        <end position="28"/>
    </location>
</feature>
<dbReference type="GO" id="GO:0016020">
    <property type="term" value="C:membrane"/>
    <property type="evidence" value="ECO:0007669"/>
    <property type="project" value="UniProtKB-SubCell"/>
</dbReference>
<dbReference type="Pfam" id="PF00892">
    <property type="entry name" value="EamA"/>
    <property type="match status" value="1"/>
</dbReference>
<dbReference type="InterPro" id="IPR000620">
    <property type="entry name" value="EamA_dom"/>
</dbReference>
<protein>
    <submittedName>
        <fullName evidence="8">Inner membrane transporter RhtA</fullName>
    </submittedName>
</protein>
<reference evidence="8 9" key="1">
    <citation type="submission" date="2016-09" db="EMBL/GenBank/DDBJ databases">
        <authorList>
            <person name="Capua I."/>
            <person name="De Benedictis P."/>
            <person name="Joannis T."/>
            <person name="Lombin L.H."/>
            <person name="Cattoli G."/>
        </authorList>
    </citation>
    <scope>NUCLEOTIDE SEQUENCE [LARGE SCALE GENOMIC DNA]</scope>
    <source>
        <strain evidence="8 9">ISLP-3</strain>
    </source>
</reference>
<evidence type="ECO:0000259" key="7">
    <source>
        <dbReference type="Pfam" id="PF00892"/>
    </source>
</evidence>
<sequence length="290" mass="29825">MRRIPAPVLFVVSGVTQYVGAGFAVGLFDVAPATSVAWARIFVAALVLVAWARPWRVRWDRRRLLAAITFGTVLAAMNVTFYASLEHLPLGTAVAIEFIGPVLVAALTGRGARERTAIALALVGVVLLAGVTLTSKSPDAALGLVLILAAAACWAGYILLGRRVSAQGTGLAPLAVGMAAGAIVFAPFTAAAAAPLVTDWAFLGALVAIALASSVVPYAIDQVVLRRLTASQFAILLAIWPATAVGVGAVVLRQVPSGWEIVGLVFVSVAIALTSRPASTVEVARSADPT</sequence>
<evidence type="ECO:0000256" key="1">
    <source>
        <dbReference type="ARBA" id="ARBA00004141"/>
    </source>
</evidence>
<gene>
    <name evidence="8" type="ORF">SAMN05216410_0964</name>
</gene>
<dbReference type="Proteomes" id="UP000199039">
    <property type="component" value="Unassembled WGS sequence"/>
</dbReference>
<keyword evidence="5 6" id="KW-0472">Membrane</keyword>
<keyword evidence="9" id="KW-1185">Reference proteome</keyword>
<feature type="transmembrane region" description="Helical" evidence="6">
    <location>
        <begin position="200"/>
        <end position="220"/>
    </location>
</feature>
<comment type="subcellular location">
    <subcellularLocation>
        <location evidence="1">Membrane</location>
        <topology evidence="1">Multi-pass membrane protein</topology>
    </subcellularLocation>
</comment>
<dbReference type="InterPro" id="IPR037185">
    <property type="entry name" value="EmrE-like"/>
</dbReference>
<keyword evidence="3 6" id="KW-0812">Transmembrane</keyword>
<feature type="transmembrane region" description="Helical" evidence="6">
    <location>
        <begin position="172"/>
        <end position="194"/>
    </location>
</feature>
<evidence type="ECO:0000313" key="9">
    <source>
        <dbReference type="Proteomes" id="UP000199039"/>
    </source>
</evidence>
<feature type="transmembrane region" description="Helical" evidence="6">
    <location>
        <begin position="64"/>
        <end position="84"/>
    </location>
</feature>
<evidence type="ECO:0000256" key="2">
    <source>
        <dbReference type="ARBA" id="ARBA00007362"/>
    </source>
</evidence>
<dbReference type="EMBL" id="FMYH01000001">
    <property type="protein sequence ID" value="SDB92619.1"/>
    <property type="molecule type" value="Genomic_DNA"/>
</dbReference>
<evidence type="ECO:0000313" key="8">
    <source>
        <dbReference type="EMBL" id="SDB92619.1"/>
    </source>
</evidence>
<dbReference type="RefSeq" id="WP_342672042.1">
    <property type="nucleotide sequence ID" value="NZ_FMYH01000001.1"/>
</dbReference>
<evidence type="ECO:0000256" key="3">
    <source>
        <dbReference type="ARBA" id="ARBA00022692"/>
    </source>
</evidence>